<keyword evidence="4 7" id="KW-0812">Transmembrane</keyword>
<dbReference type="PANTHER" id="PTHR34582">
    <property type="entry name" value="UPF0702 TRANSMEMBRANE PROTEIN YCAP"/>
    <property type="match status" value="1"/>
</dbReference>
<gene>
    <name evidence="10" type="primary">ydfS</name>
    <name evidence="10" type="ORF">KCTCHS21_36210</name>
</gene>
<evidence type="ECO:0000256" key="1">
    <source>
        <dbReference type="ARBA" id="ARBA00004651"/>
    </source>
</evidence>
<dbReference type="InterPro" id="IPR048454">
    <property type="entry name" value="YetF_N"/>
</dbReference>
<accession>A0A3T1D812</accession>
<dbReference type="InterPro" id="IPR023090">
    <property type="entry name" value="UPF0702_alpha/beta_dom_sf"/>
</dbReference>
<sequence>MNISLEIVLRTLISFILVLTIAKILGKHTLAQMTYYDFVSSITLGSITGNLAFNYALKTTQLTIALLTFGGISYIVALITLKNRKLRKSLSGKPTIVIENGKIMEENLKKLQFSLDTLDQELREKDIFDIQEVEYAVLELNGKLSVLKKFEYRQITQKDFMFLSGAKAKRSQFPIELIMDGEIIKDNFVHDGISLEWLSQQLNERSLNAADVFYAVKGTNGSLYFDLYKDNLRHPVDSNTKH</sequence>
<keyword evidence="3" id="KW-1003">Cell membrane</keyword>
<organism evidence="10 11">
    <name type="scientific">Cohnella abietis</name>
    <dbReference type="NCBI Taxonomy" id="2507935"/>
    <lineage>
        <taxon>Bacteria</taxon>
        <taxon>Bacillati</taxon>
        <taxon>Bacillota</taxon>
        <taxon>Bacilli</taxon>
        <taxon>Bacillales</taxon>
        <taxon>Paenibacillaceae</taxon>
        <taxon>Cohnella</taxon>
    </lineage>
</organism>
<dbReference type="InterPro" id="IPR007353">
    <property type="entry name" value="DUF421"/>
</dbReference>
<evidence type="ECO:0000256" key="2">
    <source>
        <dbReference type="ARBA" id="ARBA00006448"/>
    </source>
</evidence>
<dbReference type="Proteomes" id="UP000289856">
    <property type="component" value="Chromosome"/>
</dbReference>
<evidence type="ECO:0000259" key="9">
    <source>
        <dbReference type="Pfam" id="PF20730"/>
    </source>
</evidence>
<evidence type="ECO:0000259" key="8">
    <source>
        <dbReference type="Pfam" id="PF04239"/>
    </source>
</evidence>
<dbReference type="PANTHER" id="PTHR34582:SF7">
    <property type="entry name" value="UPF0702 TRANSMEMBRANE PROTEIN YDFS"/>
    <property type="match status" value="1"/>
</dbReference>
<reference evidence="10 11" key="1">
    <citation type="submission" date="2019-01" db="EMBL/GenBank/DDBJ databases">
        <title>Complete genome sequence of Cohnella hallensis HS21 isolated from Korean fir (Abies koreana) rhizospheric soil.</title>
        <authorList>
            <person name="Jiang L."/>
            <person name="Kang S.W."/>
            <person name="Kim S."/>
            <person name="Jung J."/>
            <person name="Kim C.Y."/>
            <person name="Kim D.H."/>
            <person name="Kim S.W."/>
            <person name="Lee J."/>
        </authorList>
    </citation>
    <scope>NUCLEOTIDE SEQUENCE [LARGE SCALE GENOMIC DNA]</scope>
    <source>
        <strain evidence="10 11">HS21</strain>
    </source>
</reference>
<proteinExistence type="inferred from homology"/>
<dbReference type="KEGG" id="cohn:KCTCHS21_36210"/>
<protein>
    <submittedName>
        <fullName evidence="10">UPF0702 transmembrane protein YdfS</fullName>
    </submittedName>
</protein>
<feature type="domain" description="YetF-like N-terminal transmembrane" evidence="9">
    <location>
        <begin position="5"/>
        <end position="78"/>
    </location>
</feature>
<evidence type="ECO:0000256" key="3">
    <source>
        <dbReference type="ARBA" id="ARBA00022475"/>
    </source>
</evidence>
<keyword evidence="11" id="KW-1185">Reference proteome</keyword>
<dbReference type="Gene3D" id="3.30.240.20">
    <property type="entry name" value="bsu07140 like domains"/>
    <property type="match status" value="2"/>
</dbReference>
<dbReference type="Pfam" id="PF20730">
    <property type="entry name" value="YetF_N"/>
    <property type="match status" value="1"/>
</dbReference>
<evidence type="ECO:0000256" key="4">
    <source>
        <dbReference type="ARBA" id="ARBA00022692"/>
    </source>
</evidence>
<dbReference type="EMBL" id="AP019400">
    <property type="protein sequence ID" value="BBI34222.1"/>
    <property type="molecule type" value="Genomic_DNA"/>
</dbReference>
<feature type="domain" description="YetF C-terminal" evidence="8">
    <location>
        <begin position="82"/>
        <end position="215"/>
    </location>
</feature>
<comment type="similarity">
    <text evidence="2">Belongs to the UPF0702 family.</text>
</comment>
<feature type="transmembrane region" description="Helical" evidence="7">
    <location>
        <begin position="7"/>
        <end position="26"/>
    </location>
</feature>
<keyword evidence="6 7" id="KW-0472">Membrane</keyword>
<evidence type="ECO:0000313" key="10">
    <source>
        <dbReference type="EMBL" id="BBI34222.1"/>
    </source>
</evidence>
<dbReference type="AlphaFoldDB" id="A0A3T1D812"/>
<evidence type="ECO:0000313" key="11">
    <source>
        <dbReference type="Proteomes" id="UP000289856"/>
    </source>
</evidence>
<evidence type="ECO:0000256" key="7">
    <source>
        <dbReference type="SAM" id="Phobius"/>
    </source>
</evidence>
<dbReference type="Pfam" id="PF04239">
    <property type="entry name" value="DUF421"/>
    <property type="match status" value="1"/>
</dbReference>
<evidence type="ECO:0000256" key="6">
    <source>
        <dbReference type="ARBA" id="ARBA00023136"/>
    </source>
</evidence>
<comment type="subcellular location">
    <subcellularLocation>
        <location evidence="1">Cell membrane</location>
        <topology evidence="1">Multi-pass membrane protein</topology>
    </subcellularLocation>
</comment>
<dbReference type="RefSeq" id="WP_170211432.1">
    <property type="nucleotide sequence ID" value="NZ_AP019400.1"/>
</dbReference>
<keyword evidence="5 7" id="KW-1133">Transmembrane helix</keyword>
<name>A0A3T1D812_9BACL</name>
<feature type="transmembrane region" description="Helical" evidence="7">
    <location>
        <begin position="62"/>
        <end position="81"/>
    </location>
</feature>
<dbReference type="GO" id="GO:0005886">
    <property type="term" value="C:plasma membrane"/>
    <property type="evidence" value="ECO:0007669"/>
    <property type="project" value="UniProtKB-SubCell"/>
</dbReference>
<evidence type="ECO:0000256" key="5">
    <source>
        <dbReference type="ARBA" id="ARBA00022989"/>
    </source>
</evidence>